<protein>
    <submittedName>
        <fullName evidence="2">Uncharacterized protein</fullName>
    </submittedName>
</protein>
<gene>
    <name evidence="1" type="ORF">AFUS01_LOCUS11932</name>
    <name evidence="2" type="ORF">AFUS01_LOCUS12046</name>
</gene>
<sequence length="15" mass="1712">MGNPTFWIAMEKETG</sequence>
<proteinExistence type="predicted"/>
<evidence type="ECO:0000313" key="2">
    <source>
        <dbReference type="EMBL" id="CAG7722937.1"/>
    </source>
</evidence>
<accession>A0A8J2JQ32</accession>
<name>A0A8J2JQ32_9HEXA</name>
<evidence type="ECO:0000313" key="3">
    <source>
        <dbReference type="Proteomes" id="UP000708208"/>
    </source>
</evidence>
<dbReference type="EMBL" id="CAJVCH010092646">
    <property type="protein sequence ID" value="CAG7722820.1"/>
    <property type="molecule type" value="Genomic_DNA"/>
</dbReference>
<organism evidence="2 3">
    <name type="scientific">Allacma fusca</name>
    <dbReference type="NCBI Taxonomy" id="39272"/>
    <lineage>
        <taxon>Eukaryota</taxon>
        <taxon>Metazoa</taxon>
        <taxon>Ecdysozoa</taxon>
        <taxon>Arthropoda</taxon>
        <taxon>Hexapoda</taxon>
        <taxon>Collembola</taxon>
        <taxon>Symphypleona</taxon>
        <taxon>Sminthuridae</taxon>
        <taxon>Allacma</taxon>
    </lineage>
</organism>
<dbReference type="EMBL" id="CAJVCH010093829">
    <property type="protein sequence ID" value="CAG7722937.1"/>
    <property type="molecule type" value="Genomic_DNA"/>
</dbReference>
<dbReference type="Proteomes" id="UP000708208">
    <property type="component" value="Unassembled WGS sequence"/>
</dbReference>
<comment type="caution">
    <text evidence="2">The sequence shown here is derived from an EMBL/GenBank/DDBJ whole genome shotgun (WGS) entry which is preliminary data.</text>
</comment>
<feature type="non-terminal residue" evidence="2">
    <location>
        <position position="1"/>
    </location>
</feature>
<keyword evidence="3" id="KW-1185">Reference proteome</keyword>
<reference evidence="2" key="1">
    <citation type="submission" date="2021-06" db="EMBL/GenBank/DDBJ databases">
        <authorList>
            <person name="Hodson N. C."/>
            <person name="Mongue J. A."/>
            <person name="Jaron S. K."/>
        </authorList>
    </citation>
    <scope>NUCLEOTIDE SEQUENCE</scope>
</reference>
<evidence type="ECO:0000313" key="1">
    <source>
        <dbReference type="EMBL" id="CAG7722820.1"/>
    </source>
</evidence>